<sequence length="79" mass="8560">MESTYTKTLYAVLRNLKENAGRARRVGDILAELSIPDPTGQLASQIDGDLYRKGFVADTEQEGIMIIGRGERALAGYGG</sequence>
<dbReference type="Proteomes" id="UP000659698">
    <property type="component" value="Unassembled WGS sequence"/>
</dbReference>
<comment type="caution">
    <text evidence="1">The sequence shown here is derived from an EMBL/GenBank/DDBJ whole genome shotgun (WGS) entry which is preliminary data.</text>
</comment>
<proteinExistence type="predicted"/>
<reference evidence="1 2" key="1">
    <citation type="journal article" date="2019" name="Int. J. Syst. Evol. Microbiol.">
        <title>Rufibacter sediminis sp. nov., isolated from freshwater lake sediment.</title>
        <authorList>
            <person name="Qu J.H."/>
            <person name="Zhang L.J."/>
            <person name="Fu Y.H."/>
            <person name="Li H.F."/>
        </authorList>
    </citation>
    <scope>NUCLEOTIDE SEQUENCE [LARGE SCALE GENOMIC DNA]</scope>
    <source>
        <strain evidence="1 2">H-1</strain>
    </source>
</reference>
<dbReference type="EMBL" id="JACOAF010000011">
    <property type="protein sequence ID" value="MBC3539005.1"/>
    <property type="molecule type" value="Genomic_DNA"/>
</dbReference>
<keyword evidence="2" id="KW-1185">Reference proteome</keyword>
<accession>A0ABR6VPD3</accession>
<gene>
    <name evidence="1" type="ORF">H7U12_04890</name>
</gene>
<evidence type="ECO:0000313" key="1">
    <source>
        <dbReference type="EMBL" id="MBC3539005.1"/>
    </source>
</evidence>
<name>A0ABR6VPD3_9BACT</name>
<organism evidence="1 2">
    <name type="scientific">Rufibacter sediminis</name>
    <dbReference type="NCBI Taxonomy" id="2762756"/>
    <lineage>
        <taxon>Bacteria</taxon>
        <taxon>Pseudomonadati</taxon>
        <taxon>Bacteroidota</taxon>
        <taxon>Cytophagia</taxon>
        <taxon>Cytophagales</taxon>
        <taxon>Hymenobacteraceae</taxon>
        <taxon>Rufibacter</taxon>
    </lineage>
</organism>
<evidence type="ECO:0000313" key="2">
    <source>
        <dbReference type="Proteomes" id="UP000659698"/>
    </source>
</evidence>
<protein>
    <submittedName>
        <fullName evidence="1">Uncharacterized protein</fullName>
    </submittedName>
</protein>
<dbReference type="RefSeq" id="WP_186633816.1">
    <property type="nucleotide sequence ID" value="NZ_JACOAF010000011.1"/>
</dbReference>